<evidence type="ECO:0000313" key="11">
    <source>
        <dbReference type="EMBL" id="QPB82831.1"/>
    </source>
</evidence>
<dbReference type="SUPFAM" id="SSF52821">
    <property type="entry name" value="Rhodanese/Cell cycle control phosphatase"/>
    <property type="match status" value="1"/>
</dbReference>
<dbReference type="Gene3D" id="3.40.250.10">
    <property type="entry name" value="Rhodanese-like domain"/>
    <property type="match status" value="1"/>
</dbReference>
<keyword evidence="11" id="KW-0032">Aminotransferase</keyword>
<dbReference type="InterPro" id="IPR015424">
    <property type="entry name" value="PyrdxlP-dep_Trfase"/>
</dbReference>
<evidence type="ECO:0000256" key="3">
    <source>
        <dbReference type="ARBA" id="ARBA00012239"/>
    </source>
</evidence>
<gene>
    <name evidence="11" type="ORF">CWC22_007395</name>
</gene>
<dbReference type="Proteomes" id="UP000305729">
    <property type="component" value="Chromosome 1"/>
</dbReference>
<keyword evidence="6" id="KW-0408">Iron</keyword>
<dbReference type="GO" id="GO:0031071">
    <property type="term" value="F:cysteine desulfurase activity"/>
    <property type="evidence" value="ECO:0007669"/>
    <property type="project" value="UniProtKB-EC"/>
</dbReference>
<evidence type="ECO:0000256" key="5">
    <source>
        <dbReference type="ARBA" id="ARBA00022898"/>
    </source>
</evidence>
<dbReference type="InterPro" id="IPR015421">
    <property type="entry name" value="PyrdxlP-dep_Trfase_major"/>
</dbReference>
<dbReference type="CDD" id="cd00158">
    <property type="entry name" value="RHOD"/>
    <property type="match status" value="1"/>
</dbReference>
<dbReference type="GO" id="GO:0051536">
    <property type="term" value="F:iron-sulfur cluster binding"/>
    <property type="evidence" value="ECO:0007669"/>
    <property type="project" value="UniProtKB-KW"/>
</dbReference>
<dbReference type="GO" id="GO:0008483">
    <property type="term" value="F:transaminase activity"/>
    <property type="evidence" value="ECO:0007669"/>
    <property type="project" value="UniProtKB-KW"/>
</dbReference>
<proteinExistence type="inferred from homology"/>
<dbReference type="Gene3D" id="1.10.260.50">
    <property type="match status" value="1"/>
</dbReference>
<dbReference type="Pfam" id="PF00581">
    <property type="entry name" value="Rhodanese"/>
    <property type="match status" value="1"/>
</dbReference>
<dbReference type="InterPro" id="IPR036866">
    <property type="entry name" value="RibonucZ/Hydroxyglut_hydro"/>
</dbReference>
<comment type="cofactor">
    <cofactor evidence="1 9">
        <name>pyridoxal 5'-phosphate</name>
        <dbReference type="ChEBI" id="CHEBI:597326"/>
    </cofactor>
</comment>
<dbReference type="Gene3D" id="3.90.1150.10">
    <property type="entry name" value="Aspartate Aminotransferase, domain 1"/>
    <property type="match status" value="1"/>
</dbReference>
<dbReference type="EMBL" id="CP045429">
    <property type="protein sequence ID" value="QPB82831.1"/>
    <property type="molecule type" value="Genomic_DNA"/>
</dbReference>
<dbReference type="PANTHER" id="PTHR11601:SF34">
    <property type="entry name" value="CYSTEINE DESULFURASE"/>
    <property type="match status" value="1"/>
</dbReference>
<evidence type="ECO:0000256" key="2">
    <source>
        <dbReference type="ARBA" id="ARBA00006490"/>
    </source>
</evidence>
<evidence type="ECO:0000259" key="10">
    <source>
        <dbReference type="PROSITE" id="PS50206"/>
    </source>
</evidence>
<dbReference type="PANTHER" id="PTHR11601">
    <property type="entry name" value="CYSTEINE DESULFURYLASE FAMILY MEMBER"/>
    <property type="match status" value="1"/>
</dbReference>
<evidence type="ECO:0000313" key="12">
    <source>
        <dbReference type="Proteomes" id="UP000305729"/>
    </source>
</evidence>
<dbReference type="GO" id="GO:0046872">
    <property type="term" value="F:metal ion binding"/>
    <property type="evidence" value="ECO:0007669"/>
    <property type="project" value="UniProtKB-KW"/>
</dbReference>
<feature type="domain" description="Rhodanese" evidence="10">
    <location>
        <begin position="655"/>
        <end position="744"/>
    </location>
</feature>
<keyword evidence="11" id="KW-0808">Transferase</keyword>
<evidence type="ECO:0000256" key="7">
    <source>
        <dbReference type="ARBA" id="ARBA00023014"/>
    </source>
</evidence>
<comment type="catalytic activity">
    <reaction evidence="8">
        <text>(sulfur carrier)-H + L-cysteine = (sulfur carrier)-SH + L-alanine</text>
        <dbReference type="Rhea" id="RHEA:43892"/>
        <dbReference type="Rhea" id="RHEA-COMP:14737"/>
        <dbReference type="Rhea" id="RHEA-COMP:14739"/>
        <dbReference type="ChEBI" id="CHEBI:29917"/>
        <dbReference type="ChEBI" id="CHEBI:35235"/>
        <dbReference type="ChEBI" id="CHEBI:57972"/>
        <dbReference type="ChEBI" id="CHEBI:64428"/>
        <dbReference type="EC" id="2.8.1.7"/>
    </reaction>
</comment>
<dbReference type="OrthoDB" id="9808002at2"/>
<evidence type="ECO:0000256" key="8">
    <source>
        <dbReference type="ARBA" id="ARBA00050776"/>
    </source>
</evidence>
<dbReference type="Gene3D" id="3.60.15.10">
    <property type="entry name" value="Ribonuclease Z/Hydroxyacylglutathione hydrolase-like"/>
    <property type="match status" value="1"/>
</dbReference>
<organism evidence="11 12">
    <name type="scientific">Pseudoalteromonas rubra</name>
    <dbReference type="NCBI Taxonomy" id="43658"/>
    <lineage>
        <taxon>Bacteria</taxon>
        <taxon>Pseudomonadati</taxon>
        <taxon>Pseudomonadota</taxon>
        <taxon>Gammaproteobacteria</taxon>
        <taxon>Alteromonadales</taxon>
        <taxon>Pseudoalteromonadaceae</taxon>
        <taxon>Pseudoalteromonas</taxon>
    </lineage>
</organism>
<dbReference type="STRING" id="43658.AT705_00305"/>
<dbReference type="InterPro" id="IPR036873">
    <property type="entry name" value="Rhodanese-like_dom_sf"/>
</dbReference>
<evidence type="ECO:0000256" key="1">
    <source>
        <dbReference type="ARBA" id="ARBA00001933"/>
    </source>
</evidence>
<keyword evidence="4" id="KW-0479">Metal-binding</keyword>
<sequence>MIQSEQDQLIYLDANATTPVLPEIAKVVVHTMQVCFGNPSSAHITGVQAKHLMEEARNKGREVIGATSGELLFTSGATEGIQTAIVSALSDYVQRAEEVYEKPVLMYGATEHKAVPNTLKHWNRLLGLDAQILEIPVDSKGILDLDFIAEHVEQAVMVCTMAANNETGIKQDLLRLEQVIREGNAKTAWMVDCVQALGKLPLQLSQTTIDYAPFSGHKLYAPKGIGFLYIRSGSPYTPFIAGGGQESGMRSGTENIPGIAALSTLFDMLLDKENSPFNPVEQLEKHRSMLAEAIETTFKQVTFHHDFALSVPTTLNFSVDHLTNKEVIDLLDAAGIRVSGGSACSSGSSRSFVLDAMNVPDWQSENAIRLSFGPADSEAQIRKACEALTSLQPILENNCLVVSDSTAPEQEACAVGLTQLRHQGACCWLYVTADKQAIIVDPVPELVPRLQRLLDKQGLGCRALLKTHLSEPASDAVNLLSHNLIDNKVVDDFGWPVDGTHGLLQESLIQLPGAEKESENRCYLLMQGDDVSACFAGKLLLPQGLGDSQGETACAASMAETLLRLNEILDDNSLICSALDYQQCFAINWHAQVQVSPLLGRLLNGACSTDEFIEQKASMDSDSSTFRERFLGALMDSAVPAVKALNRSAAEEWLQCHEGMIIDCREPYESDVSRRGITELFGNLAVGRVLNIPLSRMTDVLRNGALDSSQHYLLVCRTGNRSMQAGNTLAMLGFDRVANLAGGLALN</sequence>
<dbReference type="PROSITE" id="PS00595">
    <property type="entry name" value="AA_TRANSFER_CLASS_5"/>
    <property type="match status" value="1"/>
</dbReference>
<evidence type="ECO:0000256" key="6">
    <source>
        <dbReference type="ARBA" id="ARBA00023004"/>
    </source>
</evidence>
<keyword evidence="5" id="KW-0663">Pyridoxal phosphate</keyword>
<dbReference type="RefSeq" id="WP_125563318.1">
    <property type="nucleotide sequence ID" value="NZ_CP045429.1"/>
</dbReference>
<keyword evidence="7" id="KW-0411">Iron-sulfur</keyword>
<dbReference type="Gene3D" id="3.40.640.10">
    <property type="entry name" value="Type I PLP-dependent aspartate aminotransferase-like (Major domain)"/>
    <property type="match status" value="1"/>
</dbReference>
<dbReference type="InterPro" id="IPR001763">
    <property type="entry name" value="Rhodanese-like_dom"/>
</dbReference>
<protein>
    <recommendedName>
        <fullName evidence="3">cysteine desulfurase</fullName>
        <ecNumber evidence="3">2.8.1.7</ecNumber>
    </recommendedName>
</protein>
<accession>A0A5S3UT99</accession>
<dbReference type="PROSITE" id="PS50206">
    <property type="entry name" value="RHODANESE_3"/>
    <property type="match status" value="1"/>
</dbReference>
<dbReference type="InterPro" id="IPR020578">
    <property type="entry name" value="Aminotrans_V_PyrdxlP_BS"/>
</dbReference>
<dbReference type="AlphaFoldDB" id="A0A5S3UT99"/>
<name>A0A5S3UT99_9GAMM</name>
<dbReference type="Pfam" id="PF00266">
    <property type="entry name" value="Aminotran_5"/>
    <property type="match status" value="1"/>
</dbReference>
<dbReference type="SUPFAM" id="SSF53383">
    <property type="entry name" value="PLP-dependent transferases"/>
    <property type="match status" value="1"/>
</dbReference>
<dbReference type="EC" id="2.8.1.7" evidence="3"/>
<comment type="similarity">
    <text evidence="2">Belongs to the class-V pyridoxal-phosphate-dependent aminotransferase family. NifS/IscS subfamily.</text>
</comment>
<dbReference type="InterPro" id="IPR000192">
    <property type="entry name" value="Aminotrans_V_dom"/>
</dbReference>
<dbReference type="InterPro" id="IPR015422">
    <property type="entry name" value="PyrdxlP-dep_Trfase_small"/>
</dbReference>
<reference evidence="11 12" key="1">
    <citation type="submission" date="2019-10" db="EMBL/GenBank/DDBJ databases">
        <title>Pseudoalteromonas rubra S4059.</title>
        <authorList>
            <person name="Paulsen S."/>
            <person name="Wang X."/>
        </authorList>
    </citation>
    <scope>NUCLEOTIDE SEQUENCE [LARGE SCALE GENOMIC DNA]</scope>
    <source>
        <strain evidence="11 12">S4059</strain>
    </source>
</reference>
<evidence type="ECO:0000256" key="9">
    <source>
        <dbReference type="RuleBase" id="RU004504"/>
    </source>
</evidence>
<evidence type="ECO:0000256" key="4">
    <source>
        <dbReference type="ARBA" id="ARBA00022723"/>
    </source>
</evidence>